<evidence type="ECO:0000313" key="5">
    <source>
        <dbReference type="EMBL" id="ROT78467.1"/>
    </source>
</evidence>
<dbReference type="PANTHER" id="PTHR19143:SF327">
    <property type="entry name" value="FI21813P1-RELATED"/>
    <property type="match status" value="1"/>
</dbReference>
<dbReference type="InterPro" id="IPR008979">
    <property type="entry name" value="Galactose-bd-like_sf"/>
</dbReference>
<dbReference type="Proteomes" id="UP000283509">
    <property type="component" value="Unassembled WGS sequence"/>
</dbReference>
<dbReference type="InterPro" id="IPR002181">
    <property type="entry name" value="Fibrinogen_a/b/g_C_dom"/>
</dbReference>
<feature type="compositionally biased region" description="Low complexity" evidence="3">
    <location>
        <begin position="296"/>
        <end position="332"/>
    </location>
</feature>
<dbReference type="Pfam" id="PF00147">
    <property type="entry name" value="Fibrinogen_C"/>
    <property type="match status" value="1"/>
</dbReference>
<dbReference type="OrthoDB" id="6145874at2759"/>
<dbReference type="Pfam" id="PF22633">
    <property type="entry name" value="F5_F8_type_C_2"/>
    <property type="match status" value="1"/>
</dbReference>
<feature type="compositionally biased region" description="Polar residues" evidence="3">
    <location>
        <begin position="181"/>
        <end position="211"/>
    </location>
</feature>
<evidence type="ECO:0000259" key="4">
    <source>
        <dbReference type="PROSITE" id="PS51406"/>
    </source>
</evidence>
<dbReference type="NCBIfam" id="NF040941">
    <property type="entry name" value="GGGWT_bact"/>
    <property type="match status" value="1"/>
</dbReference>
<keyword evidence="6" id="KW-1185">Reference proteome</keyword>
<name>A0A3R7MCU8_PENVA</name>
<organism evidence="5 6">
    <name type="scientific">Penaeus vannamei</name>
    <name type="common">Whiteleg shrimp</name>
    <name type="synonym">Litopenaeus vannamei</name>
    <dbReference type="NCBI Taxonomy" id="6689"/>
    <lineage>
        <taxon>Eukaryota</taxon>
        <taxon>Metazoa</taxon>
        <taxon>Ecdysozoa</taxon>
        <taxon>Arthropoda</taxon>
        <taxon>Crustacea</taxon>
        <taxon>Multicrustacea</taxon>
        <taxon>Malacostraca</taxon>
        <taxon>Eumalacostraca</taxon>
        <taxon>Eucarida</taxon>
        <taxon>Decapoda</taxon>
        <taxon>Dendrobranchiata</taxon>
        <taxon>Penaeoidea</taxon>
        <taxon>Penaeidae</taxon>
        <taxon>Penaeus</taxon>
    </lineage>
</organism>
<dbReference type="Gene3D" id="3.90.215.10">
    <property type="entry name" value="Gamma Fibrinogen, chain A, domain 1"/>
    <property type="match status" value="1"/>
</dbReference>
<dbReference type="STRING" id="6689.A0A3R7MCU8"/>
<gene>
    <name evidence="5" type="ORF">C7M84_002821</name>
</gene>
<dbReference type="SUPFAM" id="SSF56496">
    <property type="entry name" value="Fibrinogen C-terminal domain-like"/>
    <property type="match status" value="1"/>
</dbReference>
<dbReference type="Gene3D" id="2.60.120.260">
    <property type="entry name" value="Galactose-binding domain-like"/>
    <property type="match status" value="1"/>
</dbReference>
<protein>
    <submittedName>
        <fullName evidence="5">Putative ficolin-1 isoform X1</fullName>
    </submittedName>
</protein>
<comment type="function">
    <text evidence="2">Lectin involved in innate immunity. Agglutinates all types of human erythrocytes, Gram-positive and Gram-negative bacteria. Has a stronger agglutinating activity towards Gram-negative bacteria than towards Gram-positive bacteria. Specifically recognizes acetyl group-containing substances on agglutinated cells. The hemagglutinating activity was inhibited by EDTA, acetyl group-containing mono- and disaccharides, N-acetyl derivatives of amino acids, other acetyl group-containing substances, propionamide and benzamide. Enhances the antimicrobial activity of big defensin against Gram-positive bacteria but not against Gram-negative bacteria.</text>
</comment>
<accession>A0A3R7MCU8</accession>
<evidence type="ECO:0000256" key="3">
    <source>
        <dbReference type="SAM" id="MobiDB-lite"/>
    </source>
</evidence>
<dbReference type="FunFam" id="3.90.215.10:FF:000001">
    <property type="entry name" value="Tenascin isoform 1"/>
    <property type="match status" value="1"/>
</dbReference>
<dbReference type="GO" id="GO:0030246">
    <property type="term" value="F:carbohydrate binding"/>
    <property type="evidence" value="ECO:0007669"/>
    <property type="project" value="UniProtKB-ARBA"/>
</dbReference>
<dbReference type="InterPro" id="IPR050373">
    <property type="entry name" value="Fibrinogen_C-term_domain"/>
</dbReference>
<dbReference type="InterPro" id="IPR014716">
    <property type="entry name" value="Fibrinogen_a/b/g_C_1"/>
</dbReference>
<comment type="caution">
    <text evidence="5">The sequence shown here is derived from an EMBL/GenBank/DDBJ whole genome shotgun (WGS) entry which is preliminary data.</text>
</comment>
<feature type="region of interest" description="Disordered" evidence="3">
    <location>
        <begin position="175"/>
        <end position="371"/>
    </location>
</feature>
<dbReference type="SUPFAM" id="SSF49785">
    <property type="entry name" value="Galactose-binding domain-like"/>
    <property type="match status" value="1"/>
</dbReference>
<reference evidence="5 6" key="1">
    <citation type="submission" date="2018-04" db="EMBL/GenBank/DDBJ databases">
        <authorList>
            <person name="Zhang X."/>
            <person name="Yuan J."/>
            <person name="Li F."/>
            <person name="Xiang J."/>
        </authorList>
    </citation>
    <scope>NUCLEOTIDE SEQUENCE [LARGE SCALE GENOMIC DNA]</scope>
    <source>
        <tissue evidence="5">Muscle</tissue>
    </source>
</reference>
<dbReference type="InterPro" id="IPR036056">
    <property type="entry name" value="Fibrinogen-like_C"/>
</dbReference>
<feature type="compositionally biased region" description="Low complexity" evidence="3">
    <location>
        <begin position="346"/>
        <end position="362"/>
    </location>
</feature>
<feature type="compositionally biased region" description="Low complexity" evidence="3">
    <location>
        <begin position="212"/>
        <end position="251"/>
    </location>
</feature>
<reference evidence="5 6" key="2">
    <citation type="submission" date="2019-01" db="EMBL/GenBank/DDBJ databases">
        <title>The decoding of complex shrimp genome reveals the adaptation for benthos swimmer, frequently molting mechanism and breeding impact on genome.</title>
        <authorList>
            <person name="Sun Y."/>
            <person name="Gao Y."/>
            <person name="Yu Y."/>
        </authorList>
    </citation>
    <scope>NUCLEOTIDE SEQUENCE [LARGE SCALE GENOMIC DNA]</scope>
    <source>
        <tissue evidence="5">Muscle</tissue>
    </source>
</reference>
<dbReference type="InterPro" id="IPR020837">
    <property type="entry name" value="Fibrinogen_CS"/>
</dbReference>
<dbReference type="PANTHER" id="PTHR19143">
    <property type="entry name" value="FIBRINOGEN/TENASCIN/ANGIOPOEITIN"/>
    <property type="match status" value="1"/>
</dbReference>
<evidence type="ECO:0000256" key="1">
    <source>
        <dbReference type="ARBA" id="ARBA00023157"/>
    </source>
</evidence>
<dbReference type="PROSITE" id="PS00514">
    <property type="entry name" value="FIBRINOGEN_C_1"/>
    <property type="match status" value="1"/>
</dbReference>
<keyword evidence="1" id="KW-1015">Disulfide bond</keyword>
<dbReference type="EMBL" id="QCYY01001374">
    <property type="protein sequence ID" value="ROT78467.1"/>
    <property type="molecule type" value="Genomic_DNA"/>
</dbReference>
<proteinExistence type="predicted"/>
<dbReference type="AlphaFoldDB" id="A0A3R7MCU8"/>
<sequence>MDAFVTSVNLSNVMYSFACAQQCNWNSCCRLACQAGPMCEMYETKVAGHWAGTDDPSAVTFDTCITKWVTNPRSSPPVMTSASSTSQGSDARKAVDGFIGRNVSLCFSSGQEPNPWWMADLGRVKRVSQVRIHTRQDGLGSEFLSVLVRLGNSSDPLAVSNDTCLHGSLDQDYPEGFAGNASDSGNSTDVGNSTDPLGSSTGLGETTVPVNSTEPGSTAGPSGSTTNPPGTTTNPPGTTTNPPFNTTDPPGISTTQGNSLGTSTSPGISTSANQGSTTEHLGTSTEQAISTQGPTELQQHPNQELQQHPNQELQQHPNQELQQHPNQQQHPNRSYDLNHPTSEPGVTTSTSEPEVTTSTASPDLGPQCETSNETKDHVFRLNPVIGSNPGEAPLAAEVVFSLPQAVSGRYLSIQSLESDPSNVLTICNVEVLEQQREPVMRNCLDVRDKVSNRSGVYTVHPHPCCPLEVICDMDTDGGGWTVIQRRQDILPRQDFFRPWHEYVVGFGQRPCGEFWLGLENIHALTGQTPNQLRILLEDFDGATRWANYGYFHVGDEGASYALTVANYTGDAGDSLAYHNGQKFSTKDRDSDESSTNCAERFRGAWWYKSCIHSCLNGEYLGGSHNSIHEGIYWRAWRGYYYSLKAATMMIRPAA</sequence>
<evidence type="ECO:0000313" key="6">
    <source>
        <dbReference type="Proteomes" id="UP000283509"/>
    </source>
</evidence>
<evidence type="ECO:0000256" key="2">
    <source>
        <dbReference type="ARBA" id="ARBA00053344"/>
    </source>
</evidence>
<dbReference type="SMART" id="SM00186">
    <property type="entry name" value="FBG"/>
    <property type="match status" value="1"/>
</dbReference>
<dbReference type="CDD" id="cd00087">
    <property type="entry name" value="FReD"/>
    <property type="match status" value="1"/>
</dbReference>
<dbReference type="PROSITE" id="PS51406">
    <property type="entry name" value="FIBRINOGEN_C_2"/>
    <property type="match status" value="1"/>
</dbReference>
<feature type="domain" description="Fibrinogen C-terminal" evidence="4">
    <location>
        <begin position="434"/>
        <end position="654"/>
    </location>
</feature>
<feature type="compositionally biased region" description="Polar residues" evidence="3">
    <location>
        <begin position="252"/>
        <end position="295"/>
    </location>
</feature>
<dbReference type="GO" id="GO:0005615">
    <property type="term" value="C:extracellular space"/>
    <property type="evidence" value="ECO:0007669"/>
    <property type="project" value="TreeGrafter"/>
</dbReference>